<reference evidence="3" key="2">
    <citation type="submission" date="2023-01" db="EMBL/GenBank/DDBJ databases">
        <title>Draft genome sequence of Litoribrevibacter albus strain NBRC 110071.</title>
        <authorList>
            <person name="Sun Q."/>
            <person name="Mori K."/>
        </authorList>
    </citation>
    <scope>NUCLEOTIDE SEQUENCE</scope>
    <source>
        <strain evidence="3">NBRC 110071</strain>
    </source>
</reference>
<proteinExistence type="predicted"/>
<feature type="chain" id="PRO_5041366496" description="Tll0287-like domain-containing protein" evidence="1">
    <location>
        <begin position="23"/>
        <end position="199"/>
    </location>
</feature>
<name>A0AA37W861_9GAMM</name>
<dbReference type="EMBL" id="BSNM01000026">
    <property type="protein sequence ID" value="GLQ33417.1"/>
    <property type="molecule type" value="Genomic_DNA"/>
</dbReference>
<keyword evidence="4" id="KW-1185">Reference proteome</keyword>
<organism evidence="3 4">
    <name type="scientific">Litoribrevibacter albus</name>
    <dbReference type="NCBI Taxonomy" id="1473156"/>
    <lineage>
        <taxon>Bacteria</taxon>
        <taxon>Pseudomonadati</taxon>
        <taxon>Pseudomonadota</taxon>
        <taxon>Gammaproteobacteria</taxon>
        <taxon>Oceanospirillales</taxon>
        <taxon>Oceanospirillaceae</taxon>
        <taxon>Litoribrevibacter</taxon>
    </lineage>
</organism>
<dbReference type="Pfam" id="PF11845">
    <property type="entry name" value="Tll0287-like"/>
    <property type="match status" value="1"/>
</dbReference>
<comment type="caution">
    <text evidence="3">The sequence shown here is derived from an EMBL/GenBank/DDBJ whole genome shotgun (WGS) entry which is preliminary data.</text>
</comment>
<dbReference type="Proteomes" id="UP001161389">
    <property type="component" value="Unassembled WGS sequence"/>
</dbReference>
<dbReference type="AlphaFoldDB" id="A0AA37W861"/>
<evidence type="ECO:0000313" key="3">
    <source>
        <dbReference type="EMBL" id="GLQ33417.1"/>
    </source>
</evidence>
<accession>A0AA37W861</accession>
<reference evidence="3" key="1">
    <citation type="journal article" date="2014" name="Int. J. Syst. Evol. Microbiol.">
        <title>Complete genome sequence of Corynebacterium casei LMG S-19264T (=DSM 44701T), isolated from a smear-ripened cheese.</title>
        <authorList>
            <consortium name="US DOE Joint Genome Institute (JGI-PGF)"/>
            <person name="Walter F."/>
            <person name="Albersmeier A."/>
            <person name="Kalinowski J."/>
            <person name="Ruckert C."/>
        </authorList>
    </citation>
    <scope>NUCLEOTIDE SEQUENCE</scope>
    <source>
        <strain evidence="3">NBRC 110071</strain>
    </source>
</reference>
<gene>
    <name evidence="3" type="ORF">GCM10007876_38970</name>
</gene>
<sequence length="199" mass="21549">MMKKLMKGKAIKFALTASVAAAALSITGCGETEASKGIEPKLYTDSLFAVMKADRTNYTKYIIKRLGPNGVGAIKPDEHWQDIENGALLPAQMFRAGAEAVAEMTDKFTYSLQSNWPINSQNAPKTAVEKEGLDFIAANPGENFYGEETLGDTTYFTAVYPDVAVSEACTSCHNKHKDSPKTDFKIGEVMGGVVIRVPL</sequence>
<feature type="domain" description="Tll0287-like" evidence="2">
    <location>
        <begin position="46"/>
        <end position="198"/>
    </location>
</feature>
<dbReference type="InterPro" id="IPR021796">
    <property type="entry name" value="Tll0287-like_dom"/>
</dbReference>
<evidence type="ECO:0000256" key="1">
    <source>
        <dbReference type="SAM" id="SignalP"/>
    </source>
</evidence>
<protein>
    <recommendedName>
        <fullName evidence="2">Tll0287-like domain-containing protein</fullName>
    </recommendedName>
</protein>
<evidence type="ECO:0000313" key="4">
    <source>
        <dbReference type="Proteomes" id="UP001161389"/>
    </source>
</evidence>
<keyword evidence="1" id="KW-0732">Signal</keyword>
<dbReference type="PROSITE" id="PS51257">
    <property type="entry name" value="PROKAR_LIPOPROTEIN"/>
    <property type="match status" value="1"/>
</dbReference>
<feature type="signal peptide" evidence="1">
    <location>
        <begin position="1"/>
        <end position="22"/>
    </location>
</feature>
<evidence type="ECO:0000259" key="2">
    <source>
        <dbReference type="Pfam" id="PF11845"/>
    </source>
</evidence>
<dbReference type="RefSeq" id="WP_284383839.1">
    <property type="nucleotide sequence ID" value="NZ_BSNM01000026.1"/>
</dbReference>